<name>A0ABY2GUM2_9HYPO</name>
<keyword evidence="2" id="KW-1185">Reference proteome</keyword>
<dbReference type="RefSeq" id="XP_073555835.1">
    <property type="nucleotide sequence ID" value="XM_073705587.1"/>
</dbReference>
<reference evidence="1 2" key="1">
    <citation type="submission" date="2018-01" db="EMBL/GenBank/DDBJ databases">
        <title>Genome characterization of the sugarcane-associated fungus Trichoderma ghanense CCMA-1212 and their application in lignocelulose bioconversion.</title>
        <authorList>
            <person name="Steindorff A.S."/>
            <person name="Mendes T.D."/>
            <person name="Vilela E.S.D."/>
            <person name="Rodrigues D.S."/>
            <person name="Formighieri E.F."/>
            <person name="Melo I.S."/>
            <person name="Favaro L.C.L."/>
        </authorList>
    </citation>
    <scope>NUCLEOTIDE SEQUENCE [LARGE SCALE GENOMIC DNA]</scope>
    <source>
        <strain evidence="1 2">CCMA-1212</strain>
    </source>
</reference>
<proteinExistence type="predicted"/>
<dbReference type="GeneID" id="300580037"/>
<dbReference type="Proteomes" id="UP001642720">
    <property type="component" value="Unassembled WGS sequence"/>
</dbReference>
<dbReference type="EMBL" id="PPTA01000013">
    <property type="protein sequence ID" value="TFA99633.1"/>
    <property type="molecule type" value="Genomic_DNA"/>
</dbReference>
<evidence type="ECO:0000313" key="1">
    <source>
        <dbReference type="EMBL" id="TFA99633.1"/>
    </source>
</evidence>
<evidence type="ECO:0000313" key="2">
    <source>
        <dbReference type="Proteomes" id="UP001642720"/>
    </source>
</evidence>
<comment type="caution">
    <text evidence="1">The sequence shown here is derived from an EMBL/GenBank/DDBJ whole genome shotgun (WGS) entry which is preliminary data.</text>
</comment>
<sequence>SFFVFLNRVGRQHFFSSSANTESFFGFGSCCACLFHPHSLVAPDIAPQNGNGKGSTFSCRLLCDNWMSEMTAAAMTISEASKFPFSYTFSQLEERPILSGPLATHGSLRTGSWAYPPIFRTDLTLDHVTRNYLHITD</sequence>
<organism evidence="1 2">
    <name type="scientific">Trichoderma ghanense</name>
    <dbReference type="NCBI Taxonomy" id="65468"/>
    <lineage>
        <taxon>Eukaryota</taxon>
        <taxon>Fungi</taxon>
        <taxon>Dikarya</taxon>
        <taxon>Ascomycota</taxon>
        <taxon>Pezizomycotina</taxon>
        <taxon>Sordariomycetes</taxon>
        <taxon>Hypocreomycetidae</taxon>
        <taxon>Hypocreales</taxon>
        <taxon>Hypocreaceae</taxon>
        <taxon>Trichoderma</taxon>
    </lineage>
</organism>
<protein>
    <submittedName>
        <fullName evidence="1">Uncharacterized protein</fullName>
    </submittedName>
</protein>
<accession>A0ABY2GUM2</accession>
<feature type="non-terminal residue" evidence="1">
    <location>
        <position position="1"/>
    </location>
</feature>
<gene>
    <name evidence="1" type="ORF">CCMA1212_008455</name>
</gene>